<dbReference type="Gene3D" id="3.40.50.720">
    <property type="entry name" value="NAD(P)-binding Rossmann-like Domain"/>
    <property type="match status" value="1"/>
</dbReference>
<dbReference type="GO" id="GO:0016491">
    <property type="term" value="F:oxidoreductase activity"/>
    <property type="evidence" value="ECO:0007669"/>
    <property type="project" value="InterPro"/>
</dbReference>
<sequence length="335" mass="34900">MSSTDRPGAVMRAAYYEKQGPAREVLQVGEVPVPEPGPDEVRVRVVVSGIHVGDVGKRRGYWGSTMAYPRVIPHGDGAGVVDAVGECVDPARIGERVWVYLAQSYRPFGTAAEYTVVPARHAVALPDEVDLDQGALLGIPGITGHRAVFAGGPVEGLTVLVTAPLGGVGRAALAVARRGGATVLATVRHADQVDAALRAGAHHVVNVREGNAAEKIRAIAPEGVDRIAETDLAGNATLDVEVLKYHGSIATYATSNADAPLPYWPAAFKNITVQFLSNDDFPESANVAAAADLTAAVAAGDLRYPIAGRFPLDQVAEAQDATEKAGATGRIVLDI</sequence>
<dbReference type="RefSeq" id="WP_285968018.1">
    <property type="nucleotide sequence ID" value="NZ_CP127294.1"/>
</dbReference>
<dbReference type="KEGG" id="acab:QRX50_38680"/>
<dbReference type="PANTHER" id="PTHR44154:SF1">
    <property type="entry name" value="QUINONE OXIDOREDUCTASE"/>
    <property type="match status" value="1"/>
</dbReference>
<feature type="domain" description="Enoyl reductase (ER)" evidence="2">
    <location>
        <begin position="22"/>
        <end position="333"/>
    </location>
</feature>
<dbReference type="SMART" id="SM00829">
    <property type="entry name" value="PKS_ER"/>
    <property type="match status" value="1"/>
</dbReference>
<dbReference type="SUPFAM" id="SSF51735">
    <property type="entry name" value="NAD(P)-binding Rossmann-fold domains"/>
    <property type="match status" value="1"/>
</dbReference>
<gene>
    <name evidence="3" type="ORF">QRX50_38680</name>
</gene>
<dbReference type="InterPro" id="IPR011032">
    <property type="entry name" value="GroES-like_sf"/>
</dbReference>
<proteinExistence type="predicted"/>
<organism evidence="3 4">
    <name type="scientific">Amycolatopsis carbonis</name>
    <dbReference type="NCBI Taxonomy" id="715471"/>
    <lineage>
        <taxon>Bacteria</taxon>
        <taxon>Bacillati</taxon>
        <taxon>Actinomycetota</taxon>
        <taxon>Actinomycetes</taxon>
        <taxon>Pseudonocardiales</taxon>
        <taxon>Pseudonocardiaceae</taxon>
        <taxon>Amycolatopsis</taxon>
    </lineage>
</organism>
<dbReference type="Pfam" id="PF08240">
    <property type="entry name" value="ADH_N"/>
    <property type="match status" value="1"/>
</dbReference>
<dbReference type="InterPro" id="IPR051603">
    <property type="entry name" value="Zinc-ADH_QOR/CCCR"/>
</dbReference>
<dbReference type="CDD" id="cd08253">
    <property type="entry name" value="zeta_crystallin"/>
    <property type="match status" value="1"/>
</dbReference>
<reference evidence="3 4" key="1">
    <citation type="submission" date="2023-06" db="EMBL/GenBank/DDBJ databases">
        <authorList>
            <person name="Oyuntsetseg B."/>
            <person name="Kim S.B."/>
        </authorList>
    </citation>
    <scope>NUCLEOTIDE SEQUENCE [LARGE SCALE GENOMIC DNA]</scope>
    <source>
        <strain evidence="3 4">2-15</strain>
    </source>
</reference>
<name>A0A9Y2MW03_9PSEU</name>
<dbReference type="Pfam" id="PF00107">
    <property type="entry name" value="ADH_zinc_N"/>
    <property type="match status" value="1"/>
</dbReference>
<evidence type="ECO:0000313" key="4">
    <source>
        <dbReference type="Proteomes" id="UP001236014"/>
    </source>
</evidence>
<dbReference type="InterPro" id="IPR020843">
    <property type="entry name" value="ER"/>
</dbReference>
<dbReference type="EMBL" id="CP127294">
    <property type="protein sequence ID" value="WIX77277.1"/>
    <property type="molecule type" value="Genomic_DNA"/>
</dbReference>
<evidence type="ECO:0000259" key="2">
    <source>
        <dbReference type="SMART" id="SM00829"/>
    </source>
</evidence>
<dbReference type="PANTHER" id="PTHR44154">
    <property type="entry name" value="QUINONE OXIDOREDUCTASE"/>
    <property type="match status" value="1"/>
</dbReference>
<dbReference type="AlphaFoldDB" id="A0A9Y2MW03"/>
<evidence type="ECO:0000313" key="3">
    <source>
        <dbReference type="EMBL" id="WIX77277.1"/>
    </source>
</evidence>
<dbReference type="InterPro" id="IPR013149">
    <property type="entry name" value="ADH-like_C"/>
</dbReference>
<accession>A0A9Y2MW03</accession>
<evidence type="ECO:0000256" key="1">
    <source>
        <dbReference type="ARBA" id="ARBA00022857"/>
    </source>
</evidence>
<dbReference type="InterPro" id="IPR036291">
    <property type="entry name" value="NAD(P)-bd_dom_sf"/>
</dbReference>
<keyword evidence="1" id="KW-0521">NADP</keyword>
<dbReference type="SUPFAM" id="SSF50129">
    <property type="entry name" value="GroES-like"/>
    <property type="match status" value="1"/>
</dbReference>
<keyword evidence="4" id="KW-1185">Reference proteome</keyword>
<dbReference type="InterPro" id="IPR013154">
    <property type="entry name" value="ADH-like_N"/>
</dbReference>
<dbReference type="Proteomes" id="UP001236014">
    <property type="component" value="Chromosome"/>
</dbReference>
<protein>
    <submittedName>
        <fullName evidence="3">NADPH:quinone reductase</fullName>
    </submittedName>
</protein>
<dbReference type="Gene3D" id="3.90.180.10">
    <property type="entry name" value="Medium-chain alcohol dehydrogenases, catalytic domain"/>
    <property type="match status" value="1"/>
</dbReference>